<name>A0A314XU73_PRUYE</name>
<feature type="transmembrane region" description="Helical" evidence="8">
    <location>
        <begin position="260"/>
        <end position="285"/>
    </location>
</feature>
<reference evidence="10 11" key="1">
    <citation type="submission" date="2018-02" db="EMBL/GenBank/DDBJ databases">
        <title>Draft genome of wild Prunus yedoensis var. nudiflora.</title>
        <authorList>
            <person name="Baek S."/>
            <person name="Kim J.-H."/>
            <person name="Choi K."/>
            <person name="Kim G.-B."/>
            <person name="Cho A."/>
            <person name="Jang H."/>
            <person name="Shin C.-H."/>
            <person name="Yu H.-J."/>
            <person name="Mun J.-H."/>
        </authorList>
    </citation>
    <scope>NUCLEOTIDE SEQUENCE [LARGE SCALE GENOMIC DNA]</scope>
    <source>
        <strain evidence="11">cv. Jeju island</strain>
        <tissue evidence="10">Leaf</tissue>
    </source>
</reference>
<dbReference type="Proteomes" id="UP000250321">
    <property type="component" value="Unassembled WGS sequence"/>
</dbReference>
<dbReference type="STRING" id="2094558.A0A314XU73"/>
<feature type="transmembrane region" description="Helical" evidence="8">
    <location>
        <begin position="20"/>
        <end position="37"/>
    </location>
</feature>
<evidence type="ECO:0000256" key="3">
    <source>
        <dbReference type="ARBA" id="ARBA00022679"/>
    </source>
</evidence>
<comment type="catalytic activity">
    <reaction evidence="8">
        <text>L-cysteinyl-[protein] + hexadecanoyl-CoA = S-hexadecanoyl-L-cysteinyl-[protein] + CoA</text>
        <dbReference type="Rhea" id="RHEA:36683"/>
        <dbReference type="Rhea" id="RHEA-COMP:10131"/>
        <dbReference type="Rhea" id="RHEA-COMP:11032"/>
        <dbReference type="ChEBI" id="CHEBI:29950"/>
        <dbReference type="ChEBI" id="CHEBI:57287"/>
        <dbReference type="ChEBI" id="CHEBI:57379"/>
        <dbReference type="ChEBI" id="CHEBI:74151"/>
        <dbReference type="EC" id="2.3.1.225"/>
    </reaction>
</comment>
<dbReference type="Pfam" id="PF01529">
    <property type="entry name" value="DHHC"/>
    <property type="match status" value="1"/>
</dbReference>
<dbReference type="EC" id="2.3.1.225" evidence="8"/>
<evidence type="ECO:0000256" key="5">
    <source>
        <dbReference type="ARBA" id="ARBA00022989"/>
    </source>
</evidence>
<evidence type="ECO:0000256" key="2">
    <source>
        <dbReference type="ARBA" id="ARBA00008574"/>
    </source>
</evidence>
<accession>A0A314XU73</accession>
<dbReference type="GO" id="GO:0005783">
    <property type="term" value="C:endoplasmic reticulum"/>
    <property type="evidence" value="ECO:0007669"/>
    <property type="project" value="TreeGrafter"/>
</dbReference>
<keyword evidence="3 8" id="KW-0808">Transferase</keyword>
<dbReference type="AlphaFoldDB" id="A0A314XU73"/>
<keyword evidence="7 8" id="KW-0012">Acyltransferase</keyword>
<evidence type="ECO:0000256" key="8">
    <source>
        <dbReference type="RuleBase" id="RU079119"/>
    </source>
</evidence>
<dbReference type="InterPro" id="IPR001594">
    <property type="entry name" value="Palmitoyltrfase_DHHC"/>
</dbReference>
<feature type="transmembrane region" description="Helical" evidence="8">
    <location>
        <begin position="78"/>
        <end position="101"/>
    </location>
</feature>
<sequence length="336" mass="37753">MVETQDQRKHLAQSKSIGRCIVSCIFVFLTQLVLSLVPRFFSAFSFLTQLALSALLLLLFIGFGGWCRRRLLQVHASAPAFVFFNILFIWGFYVSVIRQAVPLLNDAVFSGEVVFLVIGLYSILTSDPGIVTNGSASSDQPLNSSVSQVDNHDEELGLPCHESTEGSGLGTRVRYCRSCKAYIKGLDHHCPAFGNCIGQNNHLLFLILLFGFISTEASYLVCALLFAAKSRILDRPSMEVAFLNQLCSLPLSENLAVSTILFTILQLAWQVVFVVWHIYCVCVNIRTDEWINWKKYPEFLLVVQPQPGQRFANVRFRNPYDKGILQNVEEFLALRA</sequence>
<dbReference type="GO" id="GO:0019706">
    <property type="term" value="F:protein-cysteine S-palmitoyltransferase activity"/>
    <property type="evidence" value="ECO:0007669"/>
    <property type="project" value="UniProtKB-EC"/>
</dbReference>
<feature type="transmembrane region" description="Helical" evidence="8">
    <location>
        <begin position="43"/>
        <end position="66"/>
    </location>
</feature>
<protein>
    <recommendedName>
        <fullName evidence="8">S-acyltransferase</fullName>
        <ecNumber evidence="8">2.3.1.225</ecNumber>
    </recommendedName>
    <alternativeName>
        <fullName evidence="8">Palmitoyltransferase</fullName>
    </alternativeName>
</protein>
<dbReference type="InterPro" id="IPR039859">
    <property type="entry name" value="PFA4/ZDH16/20/ERF2-like"/>
</dbReference>
<gene>
    <name evidence="10" type="ORF">Pyn_02553</name>
</gene>
<feature type="domain" description="Palmitoyltransferase DHHC" evidence="9">
    <location>
        <begin position="172"/>
        <end position="294"/>
    </location>
</feature>
<feature type="transmembrane region" description="Helical" evidence="8">
    <location>
        <begin position="107"/>
        <end position="124"/>
    </location>
</feature>
<keyword evidence="5 8" id="KW-1133">Transmembrane helix</keyword>
<dbReference type="GO" id="GO:0006612">
    <property type="term" value="P:protein targeting to membrane"/>
    <property type="evidence" value="ECO:0007669"/>
    <property type="project" value="TreeGrafter"/>
</dbReference>
<evidence type="ECO:0000256" key="4">
    <source>
        <dbReference type="ARBA" id="ARBA00022692"/>
    </source>
</evidence>
<dbReference type="PANTHER" id="PTHR22883">
    <property type="entry name" value="ZINC FINGER DHHC DOMAIN CONTAINING PROTEIN"/>
    <property type="match status" value="1"/>
</dbReference>
<feature type="transmembrane region" description="Helical" evidence="8">
    <location>
        <begin position="203"/>
        <end position="228"/>
    </location>
</feature>
<dbReference type="PANTHER" id="PTHR22883:SF127">
    <property type="entry name" value="ZDHHC-TYPE PALMITOYLTRANSFERASE 3-RELATED"/>
    <property type="match status" value="1"/>
</dbReference>
<evidence type="ECO:0000313" key="10">
    <source>
        <dbReference type="EMBL" id="PQP96279.1"/>
    </source>
</evidence>
<evidence type="ECO:0000313" key="11">
    <source>
        <dbReference type="Proteomes" id="UP000250321"/>
    </source>
</evidence>
<keyword evidence="11" id="KW-1185">Reference proteome</keyword>
<comment type="domain">
    <text evidence="8">The DHHC domain is required for palmitoyltransferase activity.</text>
</comment>
<comment type="similarity">
    <text evidence="2 8">Belongs to the DHHC palmitoyltransferase family.</text>
</comment>
<evidence type="ECO:0000259" key="9">
    <source>
        <dbReference type="Pfam" id="PF01529"/>
    </source>
</evidence>
<keyword evidence="4 8" id="KW-0812">Transmembrane</keyword>
<comment type="subcellular location">
    <subcellularLocation>
        <location evidence="1">Endomembrane system</location>
        <topology evidence="1">Multi-pass membrane protein</topology>
    </subcellularLocation>
</comment>
<evidence type="ECO:0000256" key="1">
    <source>
        <dbReference type="ARBA" id="ARBA00004127"/>
    </source>
</evidence>
<dbReference type="OrthoDB" id="331948at2759"/>
<evidence type="ECO:0000256" key="6">
    <source>
        <dbReference type="ARBA" id="ARBA00023136"/>
    </source>
</evidence>
<comment type="caution">
    <text evidence="10">The sequence shown here is derived from an EMBL/GenBank/DDBJ whole genome shotgun (WGS) entry which is preliminary data.</text>
</comment>
<dbReference type="EMBL" id="PJQY01002125">
    <property type="protein sequence ID" value="PQP96279.1"/>
    <property type="molecule type" value="Genomic_DNA"/>
</dbReference>
<organism evidence="10 11">
    <name type="scientific">Prunus yedoensis var. nudiflora</name>
    <dbReference type="NCBI Taxonomy" id="2094558"/>
    <lineage>
        <taxon>Eukaryota</taxon>
        <taxon>Viridiplantae</taxon>
        <taxon>Streptophyta</taxon>
        <taxon>Embryophyta</taxon>
        <taxon>Tracheophyta</taxon>
        <taxon>Spermatophyta</taxon>
        <taxon>Magnoliopsida</taxon>
        <taxon>eudicotyledons</taxon>
        <taxon>Gunneridae</taxon>
        <taxon>Pentapetalae</taxon>
        <taxon>rosids</taxon>
        <taxon>fabids</taxon>
        <taxon>Rosales</taxon>
        <taxon>Rosaceae</taxon>
        <taxon>Amygdaloideae</taxon>
        <taxon>Amygdaleae</taxon>
        <taxon>Prunus</taxon>
    </lineage>
</organism>
<dbReference type="PROSITE" id="PS50216">
    <property type="entry name" value="DHHC"/>
    <property type="match status" value="1"/>
</dbReference>
<dbReference type="GO" id="GO:0005794">
    <property type="term" value="C:Golgi apparatus"/>
    <property type="evidence" value="ECO:0007669"/>
    <property type="project" value="TreeGrafter"/>
</dbReference>
<evidence type="ECO:0000256" key="7">
    <source>
        <dbReference type="ARBA" id="ARBA00023315"/>
    </source>
</evidence>
<proteinExistence type="inferred from homology"/>
<keyword evidence="6 8" id="KW-0472">Membrane</keyword>